<evidence type="ECO:0000256" key="4">
    <source>
        <dbReference type="ARBA" id="ARBA00022723"/>
    </source>
</evidence>
<feature type="domain" description="2Fe-2S ferredoxin-type" evidence="9">
    <location>
        <begin position="12"/>
        <end position="99"/>
    </location>
</feature>
<dbReference type="AlphaFoldDB" id="A0A378SJ76"/>
<keyword evidence="6" id="KW-0408">Iron</keyword>
<sequence>MSSAERVTEGAATVRIDLDGDHHELRWPRDKTLVEIMLEAGIAVPYSCREGHCGSCVTTVTSGEVSMDTCDILDEADLADGLVLACQARPVDDDIAVEY</sequence>
<evidence type="ECO:0000256" key="3">
    <source>
        <dbReference type="ARBA" id="ARBA00022714"/>
    </source>
</evidence>
<dbReference type="GO" id="GO:0046872">
    <property type="term" value="F:metal ion binding"/>
    <property type="evidence" value="ECO:0007669"/>
    <property type="project" value="UniProtKB-KW"/>
</dbReference>
<evidence type="ECO:0000256" key="8">
    <source>
        <dbReference type="ARBA" id="ARBA00034078"/>
    </source>
</evidence>
<gene>
    <name evidence="10" type="primary">hmp_2</name>
    <name evidence="10" type="ORF">NCTC10742_01627</name>
</gene>
<dbReference type="InterPro" id="IPR001041">
    <property type="entry name" value="2Fe-2S_ferredoxin-type"/>
</dbReference>
<organism evidence="10 11">
    <name type="scientific">Mycolicibacterium gilvum</name>
    <dbReference type="NCBI Taxonomy" id="1804"/>
    <lineage>
        <taxon>Bacteria</taxon>
        <taxon>Bacillati</taxon>
        <taxon>Actinomycetota</taxon>
        <taxon>Actinomycetes</taxon>
        <taxon>Mycobacteriales</taxon>
        <taxon>Mycobacteriaceae</taxon>
        <taxon>Mycolicibacterium</taxon>
    </lineage>
</organism>
<dbReference type="EC" id="1.17.1.-" evidence="10"/>
<dbReference type="CDD" id="cd00207">
    <property type="entry name" value="fer2"/>
    <property type="match status" value="1"/>
</dbReference>
<evidence type="ECO:0000256" key="1">
    <source>
        <dbReference type="ARBA" id="ARBA00007874"/>
    </source>
</evidence>
<evidence type="ECO:0000259" key="9">
    <source>
        <dbReference type="PROSITE" id="PS51085"/>
    </source>
</evidence>
<keyword evidence="5" id="KW-0249">Electron transport</keyword>
<dbReference type="EMBL" id="UGQM01000001">
    <property type="protein sequence ID" value="STZ42415.1"/>
    <property type="molecule type" value="Genomic_DNA"/>
</dbReference>
<evidence type="ECO:0000313" key="11">
    <source>
        <dbReference type="Proteomes" id="UP000254291"/>
    </source>
</evidence>
<dbReference type="InterPro" id="IPR006058">
    <property type="entry name" value="2Fe2S_fd_BS"/>
</dbReference>
<keyword evidence="2" id="KW-0813">Transport</keyword>
<proteinExistence type="inferred from homology"/>
<keyword evidence="4" id="KW-0479">Metal-binding</keyword>
<reference evidence="10 11" key="1">
    <citation type="submission" date="2018-06" db="EMBL/GenBank/DDBJ databases">
        <authorList>
            <consortium name="Pathogen Informatics"/>
            <person name="Doyle S."/>
        </authorList>
    </citation>
    <scope>NUCLEOTIDE SEQUENCE [LARGE SCALE GENOMIC DNA]</scope>
    <source>
        <strain evidence="10 11">NCTC10742</strain>
    </source>
</reference>
<evidence type="ECO:0000313" key="10">
    <source>
        <dbReference type="EMBL" id="STZ42415.1"/>
    </source>
</evidence>
<comment type="similarity">
    <text evidence="1">Belongs to the 2Fe2S plant-type ferredoxin family.</text>
</comment>
<dbReference type="Proteomes" id="UP000254291">
    <property type="component" value="Unassembled WGS sequence"/>
</dbReference>
<evidence type="ECO:0000256" key="6">
    <source>
        <dbReference type="ARBA" id="ARBA00023004"/>
    </source>
</evidence>
<name>A0A378SJ76_9MYCO</name>
<dbReference type="PROSITE" id="PS00197">
    <property type="entry name" value="2FE2S_FER_1"/>
    <property type="match status" value="1"/>
</dbReference>
<keyword evidence="7" id="KW-0411">Iron-sulfur</keyword>
<evidence type="ECO:0000256" key="7">
    <source>
        <dbReference type="ARBA" id="ARBA00023014"/>
    </source>
</evidence>
<dbReference type="Pfam" id="PF00111">
    <property type="entry name" value="Fer2"/>
    <property type="match status" value="1"/>
</dbReference>
<dbReference type="PANTHER" id="PTHR43112:SF3">
    <property type="entry name" value="FERREDOXIN-2, CHLOROPLASTIC"/>
    <property type="match status" value="1"/>
</dbReference>
<dbReference type="PANTHER" id="PTHR43112">
    <property type="entry name" value="FERREDOXIN"/>
    <property type="match status" value="1"/>
</dbReference>
<comment type="cofactor">
    <cofactor evidence="8">
        <name>[2Fe-2S] cluster</name>
        <dbReference type="ChEBI" id="CHEBI:190135"/>
    </cofactor>
</comment>
<dbReference type="RefSeq" id="WP_099961123.1">
    <property type="nucleotide sequence ID" value="NZ_JACKST010000028.1"/>
</dbReference>
<dbReference type="PROSITE" id="PS51085">
    <property type="entry name" value="2FE2S_FER_2"/>
    <property type="match status" value="1"/>
</dbReference>
<dbReference type="GO" id="GO:0051537">
    <property type="term" value="F:2 iron, 2 sulfur cluster binding"/>
    <property type="evidence" value="ECO:0007669"/>
    <property type="project" value="UniProtKB-KW"/>
</dbReference>
<accession>A0A378SJ76</accession>
<dbReference type="Gene3D" id="3.10.20.30">
    <property type="match status" value="1"/>
</dbReference>
<keyword evidence="10" id="KW-0560">Oxidoreductase</keyword>
<evidence type="ECO:0000256" key="2">
    <source>
        <dbReference type="ARBA" id="ARBA00022448"/>
    </source>
</evidence>
<dbReference type="InterPro" id="IPR012675">
    <property type="entry name" value="Beta-grasp_dom_sf"/>
</dbReference>
<keyword evidence="3" id="KW-0001">2Fe-2S</keyword>
<dbReference type="InterPro" id="IPR036010">
    <property type="entry name" value="2Fe-2S_ferredoxin-like_sf"/>
</dbReference>
<dbReference type="GO" id="GO:0016491">
    <property type="term" value="F:oxidoreductase activity"/>
    <property type="evidence" value="ECO:0007669"/>
    <property type="project" value="UniProtKB-KW"/>
</dbReference>
<evidence type="ECO:0000256" key="5">
    <source>
        <dbReference type="ARBA" id="ARBA00022982"/>
    </source>
</evidence>
<dbReference type="SUPFAM" id="SSF54292">
    <property type="entry name" value="2Fe-2S ferredoxin-like"/>
    <property type="match status" value="1"/>
</dbReference>
<protein>
    <submittedName>
        <fullName evidence="10">Ferredoxin</fullName>
        <ecNumber evidence="10">1.17.1.-</ecNumber>
    </submittedName>
</protein>